<evidence type="ECO:0000313" key="5">
    <source>
        <dbReference type="EMBL" id="APB34260.1"/>
    </source>
</evidence>
<comment type="similarity">
    <text evidence="1">Belongs to the LytR/CpsA/Psr (LCP) family.</text>
</comment>
<dbReference type="EMBL" id="CP017675">
    <property type="protein sequence ID" value="APB34260.1"/>
    <property type="molecule type" value="Genomic_DNA"/>
</dbReference>
<keyword evidence="6" id="KW-1185">Reference proteome</keyword>
<dbReference type="KEGG" id="glt:GlitD10_1934"/>
<evidence type="ECO:0000259" key="4">
    <source>
        <dbReference type="Pfam" id="PF13399"/>
    </source>
</evidence>
<keyword evidence="2" id="KW-1133">Transmembrane helix</keyword>
<dbReference type="Pfam" id="PF13399">
    <property type="entry name" value="LytR_C"/>
    <property type="match status" value="1"/>
</dbReference>
<dbReference type="InterPro" id="IPR050922">
    <property type="entry name" value="LytR/CpsA/Psr_CW_biosynth"/>
</dbReference>
<evidence type="ECO:0000256" key="2">
    <source>
        <dbReference type="SAM" id="Phobius"/>
    </source>
</evidence>
<name>A0A1J0AE99_9CYAN</name>
<feature type="transmembrane region" description="Helical" evidence="2">
    <location>
        <begin position="20"/>
        <end position="44"/>
    </location>
</feature>
<dbReference type="AlphaFoldDB" id="A0A1J0AE99"/>
<evidence type="ECO:0000259" key="3">
    <source>
        <dbReference type="Pfam" id="PF03816"/>
    </source>
</evidence>
<protein>
    <submittedName>
        <fullName evidence="5">Cell envelope-related transcriptional attenuator</fullName>
    </submittedName>
</protein>
<keyword evidence="2" id="KW-0812">Transmembrane</keyword>
<dbReference type="Gene3D" id="3.40.630.190">
    <property type="entry name" value="LCP protein"/>
    <property type="match status" value="1"/>
</dbReference>
<dbReference type="OrthoDB" id="305468at2"/>
<dbReference type="STRING" id="1188229.GlitD10_1934"/>
<dbReference type="PANTHER" id="PTHR33392:SF6">
    <property type="entry name" value="POLYISOPRENYL-TEICHOIC ACID--PEPTIDOGLYCAN TEICHOIC ACID TRANSFERASE TAGU"/>
    <property type="match status" value="1"/>
</dbReference>
<evidence type="ECO:0000256" key="1">
    <source>
        <dbReference type="ARBA" id="ARBA00006068"/>
    </source>
</evidence>
<reference evidence="5 6" key="1">
    <citation type="submission" date="2016-10" db="EMBL/GenBank/DDBJ databases">
        <title>Description of Gloeomargarita lithophora gen. nov., sp. nov., a thylakoid-bearing basal-branching cyanobacterium with intracellular carbonates, and proposal for Gloeomargaritales ord. nov.</title>
        <authorList>
            <person name="Moreira D."/>
            <person name="Tavera R."/>
            <person name="Benzerara K."/>
            <person name="Skouri-Panet F."/>
            <person name="Couradeau E."/>
            <person name="Gerard E."/>
            <person name="Loussert C."/>
            <person name="Novelo E."/>
            <person name="Zivanovic Y."/>
            <person name="Lopez-Garcia P."/>
        </authorList>
    </citation>
    <scope>NUCLEOTIDE SEQUENCE [LARGE SCALE GENOMIC DNA]</scope>
    <source>
        <strain evidence="5 6">D10</strain>
    </source>
</reference>
<evidence type="ECO:0000313" key="6">
    <source>
        <dbReference type="Proteomes" id="UP000180235"/>
    </source>
</evidence>
<keyword evidence="2" id="KW-0472">Membrane</keyword>
<sequence>MTPTPTRIAPAKIRRRDASWLWLTLFTVLGLGSAAVGASLAVLLNGSPLQQRWLSQEEAKTFFGEPVAKGFFGVPQLNRPVNILFMGIKVLALDPEAGYQKRVNDFEGLTDTMILARFDPTTDTVTAISLPRDTQVLINSDPYSKLNEANSKGGPALAAETVSTLMGGVAIDRYVRVNPMGVEALVDALGGITINVPKDLKYQDDSQHLYINIKAGPQKLTGKQALHFLLFRQDGLGDIGRIQRQQIFMRAFQEQALTPQTITRLPQIFGVVKEYVDTNLTGEELFALANFAQSASREKFQMILLPGQFGGAGRLSSYWIPEPTRIQTVAVQHFGLTVPAGSLREMNLAQIEVVIQNSTGERAAVTALTEQLLKRGYQRLYREVPWHETLNQTVVIAQQGNVQAAQAVRDALGFGEVRVDSTGILNSDVTVRIGRDWRFSLAPSVQ</sequence>
<accession>A0A1J0AE99</accession>
<feature type="domain" description="LytR/CpsA/Psr regulator C-terminal" evidence="4">
    <location>
        <begin position="350"/>
        <end position="437"/>
    </location>
</feature>
<dbReference type="RefSeq" id="WP_071454728.1">
    <property type="nucleotide sequence ID" value="NZ_CP017675.1"/>
</dbReference>
<dbReference type="InterPro" id="IPR004474">
    <property type="entry name" value="LytR_CpsA_psr"/>
</dbReference>
<dbReference type="Pfam" id="PF03816">
    <property type="entry name" value="LytR_cpsA_psr"/>
    <property type="match status" value="1"/>
</dbReference>
<feature type="domain" description="Cell envelope-related transcriptional attenuator" evidence="3">
    <location>
        <begin position="110"/>
        <end position="256"/>
    </location>
</feature>
<proteinExistence type="inferred from homology"/>
<organism evidence="5 6">
    <name type="scientific">Gloeomargarita lithophora Alchichica-D10</name>
    <dbReference type="NCBI Taxonomy" id="1188229"/>
    <lineage>
        <taxon>Bacteria</taxon>
        <taxon>Bacillati</taxon>
        <taxon>Cyanobacteriota</taxon>
        <taxon>Cyanophyceae</taxon>
        <taxon>Gloeomargaritales</taxon>
        <taxon>Gloeomargaritaceae</taxon>
        <taxon>Gloeomargarita</taxon>
    </lineage>
</organism>
<gene>
    <name evidence="5" type="ORF">GlitD10_1934</name>
</gene>
<dbReference type="PANTHER" id="PTHR33392">
    <property type="entry name" value="POLYISOPRENYL-TEICHOIC ACID--PEPTIDOGLYCAN TEICHOIC ACID TRANSFERASE TAGU"/>
    <property type="match status" value="1"/>
</dbReference>
<dbReference type="NCBIfam" id="TIGR00350">
    <property type="entry name" value="lytR_cpsA_psr"/>
    <property type="match status" value="1"/>
</dbReference>
<dbReference type="Proteomes" id="UP000180235">
    <property type="component" value="Chromosome"/>
</dbReference>
<dbReference type="InterPro" id="IPR027381">
    <property type="entry name" value="LytR/CpsA/Psr_C"/>
</dbReference>